<feature type="region of interest" description="Disordered" evidence="1">
    <location>
        <begin position="403"/>
        <end position="430"/>
    </location>
</feature>
<name>A0A2R6S5R0_9APHY</name>
<keyword evidence="3" id="KW-1185">Reference proteome</keyword>
<comment type="caution">
    <text evidence="2">The sequence shown here is derived from an EMBL/GenBank/DDBJ whole genome shotgun (WGS) entry which is preliminary data.</text>
</comment>
<reference evidence="2 3" key="1">
    <citation type="submission" date="2018-02" db="EMBL/GenBank/DDBJ databases">
        <title>Genome sequence of the basidiomycete white-rot fungus Phlebia centrifuga.</title>
        <authorList>
            <person name="Granchi Z."/>
            <person name="Peng M."/>
            <person name="de Vries R.P."/>
            <person name="Hilden K."/>
            <person name="Makela M.R."/>
            <person name="Grigoriev I."/>
            <person name="Riley R."/>
        </authorList>
    </citation>
    <scope>NUCLEOTIDE SEQUENCE [LARGE SCALE GENOMIC DNA]</scope>
    <source>
        <strain evidence="2 3">FBCC195</strain>
    </source>
</reference>
<accession>A0A2R6S5R0</accession>
<feature type="region of interest" description="Disordered" evidence="1">
    <location>
        <begin position="1"/>
        <end position="49"/>
    </location>
</feature>
<evidence type="ECO:0000313" key="3">
    <source>
        <dbReference type="Proteomes" id="UP000186601"/>
    </source>
</evidence>
<dbReference type="EMBL" id="MLYV02000034">
    <property type="protein sequence ID" value="PSS37627.1"/>
    <property type="molecule type" value="Genomic_DNA"/>
</dbReference>
<feature type="region of interest" description="Disordered" evidence="1">
    <location>
        <begin position="94"/>
        <end position="123"/>
    </location>
</feature>
<evidence type="ECO:0000256" key="1">
    <source>
        <dbReference type="SAM" id="MobiDB-lite"/>
    </source>
</evidence>
<dbReference type="OrthoDB" id="2758200at2759"/>
<feature type="compositionally biased region" description="Polar residues" evidence="1">
    <location>
        <begin position="1"/>
        <end position="21"/>
    </location>
</feature>
<proteinExistence type="predicted"/>
<protein>
    <submittedName>
        <fullName evidence="2">Uncharacterized protein</fullName>
    </submittedName>
</protein>
<dbReference type="AlphaFoldDB" id="A0A2R6S5R0"/>
<sequence length="430" mass="48157">MSSPTQSSITEATIQQSTDTHNGGKAPKRGMTDNELRPTTRSKGMKANAEVPKTIEKIIKDTAQVNDSKYYLTSLIFPDKVLLELPATERTPSPIPAKAVSLPGAPLTPPRDTRRATPKISPRPIQEGVTNMLIKRRKELFVSEEVQYLGKPNMVTTDYSFMHSKDFKANVAVLAEHLQEFKRATEAHRINPQDHIRPNEPTPITFAVVVRIDSDSPFLRSDSAWSPQSRSTFPKTKQTFIGRRALHEVFYEDHDLSMAHLASLFELACEYGLPGSRGVFTPSGADRQAIKFRNALFTRFGFNERKEKLADNDPRAALQIENWLTHTDAASSELEKIKATHTVNFLNAYNISGNLIFPADYQKELEGATCIVYFNLLHWSFNSTDTLAADVVSLSVLQAAYRQGPTPSPKRTIALKDPFSPSKRQKVEEE</sequence>
<organism evidence="2 3">
    <name type="scientific">Hermanssonia centrifuga</name>
    <dbReference type="NCBI Taxonomy" id="98765"/>
    <lineage>
        <taxon>Eukaryota</taxon>
        <taxon>Fungi</taxon>
        <taxon>Dikarya</taxon>
        <taxon>Basidiomycota</taxon>
        <taxon>Agaricomycotina</taxon>
        <taxon>Agaricomycetes</taxon>
        <taxon>Polyporales</taxon>
        <taxon>Meruliaceae</taxon>
        <taxon>Hermanssonia</taxon>
    </lineage>
</organism>
<dbReference type="Proteomes" id="UP000186601">
    <property type="component" value="Unassembled WGS sequence"/>
</dbReference>
<gene>
    <name evidence="2" type="ORF">PHLCEN_2v554</name>
</gene>
<evidence type="ECO:0000313" key="2">
    <source>
        <dbReference type="EMBL" id="PSS37627.1"/>
    </source>
</evidence>